<organism evidence="1 2">
    <name type="scientific">Pseudoduganella albidiflava</name>
    <dbReference type="NCBI Taxonomy" id="321983"/>
    <lineage>
        <taxon>Bacteria</taxon>
        <taxon>Pseudomonadati</taxon>
        <taxon>Pseudomonadota</taxon>
        <taxon>Betaproteobacteria</taxon>
        <taxon>Burkholderiales</taxon>
        <taxon>Oxalobacteraceae</taxon>
        <taxon>Telluria group</taxon>
        <taxon>Pseudoduganella</taxon>
    </lineage>
</organism>
<evidence type="ECO:0000313" key="2">
    <source>
        <dbReference type="Proteomes" id="UP000628442"/>
    </source>
</evidence>
<proteinExistence type="predicted"/>
<accession>A0AA87XRP6</accession>
<reference evidence="1" key="2">
    <citation type="submission" date="2022-12" db="EMBL/GenBank/DDBJ databases">
        <authorList>
            <person name="Sun Q."/>
            <person name="Kim S."/>
        </authorList>
    </citation>
    <scope>NUCLEOTIDE SEQUENCE</scope>
    <source>
        <strain evidence="1">KCTC 12343</strain>
    </source>
</reference>
<name>A0AA87XRP6_9BURK</name>
<comment type="caution">
    <text evidence="1">The sequence shown here is derived from an EMBL/GenBank/DDBJ whole genome shotgun (WGS) entry which is preliminary data.</text>
</comment>
<dbReference type="Proteomes" id="UP000628442">
    <property type="component" value="Unassembled WGS sequence"/>
</dbReference>
<dbReference type="EMBL" id="BMWV01000004">
    <property type="protein sequence ID" value="GGY39424.1"/>
    <property type="molecule type" value="Genomic_DNA"/>
</dbReference>
<reference evidence="1" key="1">
    <citation type="journal article" date="2014" name="Int. J. Syst. Evol. Microbiol.">
        <title>Complete genome sequence of Corynebacterium casei LMG S-19264T (=DSM 44701T), isolated from a smear-ripened cheese.</title>
        <authorList>
            <consortium name="US DOE Joint Genome Institute (JGI-PGF)"/>
            <person name="Walter F."/>
            <person name="Albersmeier A."/>
            <person name="Kalinowski J."/>
            <person name="Ruckert C."/>
        </authorList>
    </citation>
    <scope>NUCLEOTIDE SEQUENCE</scope>
    <source>
        <strain evidence="1">KCTC 12343</strain>
    </source>
</reference>
<evidence type="ECO:0000313" key="1">
    <source>
        <dbReference type="EMBL" id="GGY39424.1"/>
    </source>
</evidence>
<sequence>MEADMGASQCSCGTCGKCRSQGAFEVLPFAAGLGAEFGSGFAGEFSGEFSGEFNGELNDEFNGEFNGEFSGESGAFGEYEGPFSEVEEMELAMELLSVASEEELDQFIGGLFKKAWKGIKKVGSAVAKVAKPLGGVLKGIAKTALPFVGGALGSMIPIPGVGTMIGKAAGSALAKALEMEAEGMEPEQAELEMARRFVRVAGSAAQHAVEGDGSPAAVRAALLSAMRQHVPSARL</sequence>
<protein>
    <submittedName>
        <fullName evidence="1">Uncharacterized protein</fullName>
    </submittedName>
</protein>
<dbReference type="AlphaFoldDB" id="A0AA87XRP6"/>
<gene>
    <name evidence="1" type="ORF">GCM10007387_21800</name>
</gene>